<sequence length="160" mass="18487">MAERQRGYWLISLTFILGLYLQAMPMPDGLLWWRPEWVSLLLLYWCLEIPYRVGVFHGFVLGLLLDLIEGSFLGHNALMLSFLAYLALLVHSRMRMYTLLKQSLMVFVLIGTSQLVFQWTQSALGATASTILLVLPATTSAILWPFMHLTFDAMRRRYVQ</sequence>
<evidence type="ECO:0000256" key="1">
    <source>
        <dbReference type="ARBA" id="ARBA00004651"/>
    </source>
</evidence>
<dbReference type="STRING" id="64971.SAMN05421831_102280"/>
<dbReference type="Pfam" id="PF04093">
    <property type="entry name" value="MreD"/>
    <property type="match status" value="1"/>
</dbReference>
<feature type="transmembrane region" description="Helical" evidence="9">
    <location>
        <begin position="72"/>
        <end position="91"/>
    </location>
</feature>
<evidence type="ECO:0000256" key="8">
    <source>
        <dbReference type="PIRNR" id="PIRNR018472"/>
    </source>
</evidence>
<gene>
    <name evidence="10" type="ORF">SAMN05421831_102280</name>
</gene>
<keyword evidence="7 8" id="KW-0472">Membrane</keyword>
<dbReference type="RefSeq" id="WP_093308615.1">
    <property type="nucleotide sequence ID" value="NZ_FNYH01000002.1"/>
</dbReference>
<evidence type="ECO:0000256" key="5">
    <source>
        <dbReference type="ARBA" id="ARBA00022960"/>
    </source>
</evidence>
<keyword evidence="6 9" id="KW-1133">Transmembrane helix</keyword>
<evidence type="ECO:0000256" key="6">
    <source>
        <dbReference type="ARBA" id="ARBA00022989"/>
    </source>
</evidence>
<dbReference type="InterPro" id="IPR026034">
    <property type="entry name" value="MreD_proteobac"/>
</dbReference>
<comment type="function">
    <text evidence="8">Involved in formation of the rod shape of the cell. May also contribute to regulation of formation of penicillin-binding proteins.</text>
</comment>
<comment type="similarity">
    <text evidence="2 8">Belongs to the MreD family.</text>
</comment>
<evidence type="ECO:0000256" key="3">
    <source>
        <dbReference type="ARBA" id="ARBA00022475"/>
    </source>
</evidence>
<keyword evidence="3 8" id="KW-1003">Cell membrane</keyword>
<keyword evidence="4 9" id="KW-0812">Transmembrane</keyword>
<feature type="transmembrane region" description="Helical" evidence="9">
    <location>
        <begin position="6"/>
        <end position="25"/>
    </location>
</feature>
<organism evidence="10 11">
    <name type="scientific">Allopseudospirillum japonicum</name>
    <dbReference type="NCBI Taxonomy" id="64971"/>
    <lineage>
        <taxon>Bacteria</taxon>
        <taxon>Pseudomonadati</taxon>
        <taxon>Pseudomonadota</taxon>
        <taxon>Gammaproteobacteria</taxon>
        <taxon>Oceanospirillales</taxon>
        <taxon>Oceanospirillaceae</taxon>
        <taxon>Allopseudospirillum</taxon>
    </lineage>
</organism>
<evidence type="ECO:0000313" key="11">
    <source>
        <dbReference type="Proteomes" id="UP000242999"/>
    </source>
</evidence>
<dbReference type="Proteomes" id="UP000242999">
    <property type="component" value="Unassembled WGS sequence"/>
</dbReference>
<dbReference type="EMBL" id="FNYH01000002">
    <property type="protein sequence ID" value="SEI48163.1"/>
    <property type="molecule type" value="Genomic_DNA"/>
</dbReference>
<accession>A0A1H6QX96</accession>
<name>A0A1H6QX96_9GAMM</name>
<dbReference type="GO" id="GO:0005886">
    <property type="term" value="C:plasma membrane"/>
    <property type="evidence" value="ECO:0007669"/>
    <property type="project" value="UniProtKB-SubCell"/>
</dbReference>
<feature type="transmembrane region" description="Helical" evidence="9">
    <location>
        <begin position="103"/>
        <end position="120"/>
    </location>
</feature>
<dbReference type="GO" id="GO:0008360">
    <property type="term" value="P:regulation of cell shape"/>
    <property type="evidence" value="ECO:0007669"/>
    <property type="project" value="UniProtKB-UniRule"/>
</dbReference>
<evidence type="ECO:0000256" key="2">
    <source>
        <dbReference type="ARBA" id="ARBA00007776"/>
    </source>
</evidence>
<keyword evidence="8" id="KW-0997">Cell inner membrane</keyword>
<dbReference type="PANTHER" id="PTHR37484">
    <property type="entry name" value="ROD SHAPE-DETERMINING PROTEIN MRED"/>
    <property type="match status" value="1"/>
</dbReference>
<proteinExistence type="inferred from homology"/>
<reference evidence="11" key="1">
    <citation type="submission" date="2016-10" db="EMBL/GenBank/DDBJ databases">
        <authorList>
            <person name="Varghese N."/>
            <person name="Submissions S."/>
        </authorList>
    </citation>
    <scope>NUCLEOTIDE SEQUENCE [LARGE SCALE GENOMIC DNA]</scope>
    <source>
        <strain evidence="11">DSM 7165</strain>
    </source>
</reference>
<dbReference type="NCBIfam" id="TIGR03426">
    <property type="entry name" value="shape_MreD"/>
    <property type="match status" value="1"/>
</dbReference>
<dbReference type="AlphaFoldDB" id="A0A1H6QX96"/>
<protein>
    <recommendedName>
        <fullName evidence="8">Rod shape-determining protein MreD</fullName>
    </recommendedName>
</protein>
<keyword evidence="11" id="KW-1185">Reference proteome</keyword>
<evidence type="ECO:0000256" key="4">
    <source>
        <dbReference type="ARBA" id="ARBA00022692"/>
    </source>
</evidence>
<evidence type="ECO:0000256" key="9">
    <source>
        <dbReference type="SAM" id="Phobius"/>
    </source>
</evidence>
<feature type="transmembrane region" description="Helical" evidence="9">
    <location>
        <begin position="126"/>
        <end position="147"/>
    </location>
</feature>
<dbReference type="OrthoDB" id="6647425at2"/>
<keyword evidence="5 8" id="KW-0133">Cell shape</keyword>
<dbReference type="PIRSF" id="PIRSF018472">
    <property type="entry name" value="MreD_proteobac"/>
    <property type="match status" value="1"/>
</dbReference>
<evidence type="ECO:0000256" key="7">
    <source>
        <dbReference type="ARBA" id="ARBA00023136"/>
    </source>
</evidence>
<dbReference type="PANTHER" id="PTHR37484:SF1">
    <property type="entry name" value="ROD SHAPE-DETERMINING PROTEIN MRED"/>
    <property type="match status" value="1"/>
</dbReference>
<dbReference type="InterPro" id="IPR007227">
    <property type="entry name" value="Cell_shape_determining_MreD"/>
</dbReference>
<comment type="subcellular location">
    <subcellularLocation>
        <location evidence="8">Cell inner membrane</location>
    </subcellularLocation>
    <subcellularLocation>
        <location evidence="1">Cell membrane</location>
        <topology evidence="1">Multi-pass membrane protein</topology>
    </subcellularLocation>
</comment>
<evidence type="ECO:0000313" key="10">
    <source>
        <dbReference type="EMBL" id="SEI48163.1"/>
    </source>
</evidence>